<feature type="signal peptide" evidence="1">
    <location>
        <begin position="1"/>
        <end position="37"/>
    </location>
</feature>
<accession>A0A9P7UFF7</accession>
<evidence type="ECO:0000313" key="2">
    <source>
        <dbReference type="EMBL" id="KAG7053831.1"/>
    </source>
</evidence>
<name>A0A9P7UFF7_9PEZI</name>
<gene>
    <name evidence="2" type="ORF">JMJ77_000911</name>
</gene>
<protein>
    <submittedName>
        <fullName evidence="2">Uncharacterized protein</fullName>
    </submittedName>
</protein>
<feature type="chain" id="PRO_5040498861" evidence="1">
    <location>
        <begin position="38"/>
        <end position="215"/>
    </location>
</feature>
<evidence type="ECO:0000256" key="1">
    <source>
        <dbReference type="SAM" id="SignalP"/>
    </source>
</evidence>
<dbReference type="EMBL" id="JAESDN010000003">
    <property type="protein sequence ID" value="KAG7053831.1"/>
    <property type="molecule type" value="Genomic_DNA"/>
</dbReference>
<dbReference type="AlphaFoldDB" id="A0A9P7UFF7"/>
<comment type="caution">
    <text evidence="2">The sequence shown here is derived from an EMBL/GenBank/DDBJ whole genome shotgun (WGS) entry which is preliminary data.</text>
</comment>
<keyword evidence="1" id="KW-0732">Signal</keyword>
<organism evidence="2 3">
    <name type="scientific">Colletotrichum scovillei</name>
    <dbReference type="NCBI Taxonomy" id="1209932"/>
    <lineage>
        <taxon>Eukaryota</taxon>
        <taxon>Fungi</taxon>
        <taxon>Dikarya</taxon>
        <taxon>Ascomycota</taxon>
        <taxon>Pezizomycotina</taxon>
        <taxon>Sordariomycetes</taxon>
        <taxon>Hypocreomycetidae</taxon>
        <taxon>Glomerellales</taxon>
        <taxon>Glomerellaceae</taxon>
        <taxon>Colletotrichum</taxon>
        <taxon>Colletotrichum acutatum species complex</taxon>
    </lineage>
</organism>
<keyword evidence="3" id="KW-1185">Reference proteome</keyword>
<evidence type="ECO:0000313" key="3">
    <source>
        <dbReference type="Proteomes" id="UP000699042"/>
    </source>
</evidence>
<proteinExistence type="predicted"/>
<reference evidence="2" key="1">
    <citation type="submission" date="2021-05" db="EMBL/GenBank/DDBJ databases">
        <title>Comparative genomics of three Colletotrichum scovillei strains and genetic complementation revealed genes involved fungal growth and virulence on chili pepper.</title>
        <authorList>
            <person name="Hsieh D.-K."/>
            <person name="Chuang S.-C."/>
            <person name="Chen C.-Y."/>
            <person name="Chao Y.-T."/>
            <person name="Lu M.-Y.J."/>
            <person name="Lee M.-H."/>
            <person name="Shih M.-C."/>
        </authorList>
    </citation>
    <scope>NUCLEOTIDE SEQUENCE</scope>
    <source>
        <strain evidence="2">Coll-153</strain>
    </source>
</reference>
<dbReference type="Proteomes" id="UP000699042">
    <property type="component" value="Unassembled WGS sequence"/>
</dbReference>
<sequence>MLQTSAPTMKRFNTSGKGTFLPLLVLFTWLMPQLVSGQTAIQTQSVPGILPTLAGPSKPRITPWDEECTTRGLIRSWILYSSCTNSVLLDQFWSESCAPYKTRTLKDNDASDAVGVLTDCLCQAHQSIARVCLRLVCPSQAENLYTKQLLEGVCPGVSAAVNFSYPFQTSATTTAEGTAKATSRGSGPDGAAGALRAPVAFPFIAVAIGLSSSLL</sequence>